<proteinExistence type="inferred from homology"/>
<dbReference type="Proteomes" id="UP000193560">
    <property type="component" value="Unassembled WGS sequence"/>
</dbReference>
<gene>
    <name evidence="4" type="ORF">BCR42DRAFT_461394</name>
</gene>
<organism evidence="4 5">
    <name type="scientific">Absidia repens</name>
    <dbReference type="NCBI Taxonomy" id="90262"/>
    <lineage>
        <taxon>Eukaryota</taxon>
        <taxon>Fungi</taxon>
        <taxon>Fungi incertae sedis</taxon>
        <taxon>Mucoromycota</taxon>
        <taxon>Mucoromycotina</taxon>
        <taxon>Mucoromycetes</taxon>
        <taxon>Mucorales</taxon>
        <taxon>Cunninghamellaceae</taxon>
        <taxon>Absidia</taxon>
    </lineage>
</organism>
<dbReference type="Pfam" id="PF10186">
    <property type="entry name" value="ATG14"/>
    <property type="match status" value="1"/>
</dbReference>
<name>A0A1X2IE73_9FUNG</name>
<dbReference type="AlphaFoldDB" id="A0A1X2IE73"/>
<evidence type="ECO:0000256" key="3">
    <source>
        <dbReference type="ARBA" id="ARBA00023054"/>
    </source>
</evidence>
<evidence type="ECO:0000256" key="2">
    <source>
        <dbReference type="ARBA" id="ARBA00013807"/>
    </source>
</evidence>
<keyword evidence="3" id="KW-0175">Coiled coil</keyword>
<dbReference type="GO" id="GO:0000149">
    <property type="term" value="F:SNARE binding"/>
    <property type="evidence" value="ECO:0007669"/>
    <property type="project" value="TreeGrafter"/>
</dbReference>
<dbReference type="EMBL" id="MCGE01000014">
    <property type="protein sequence ID" value="ORZ14774.1"/>
    <property type="molecule type" value="Genomic_DNA"/>
</dbReference>
<accession>A0A1X2IE73</accession>
<evidence type="ECO:0000313" key="5">
    <source>
        <dbReference type="Proteomes" id="UP000193560"/>
    </source>
</evidence>
<keyword evidence="5" id="KW-1185">Reference proteome</keyword>
<comment type="similarity">
    <text evidence="1">Belongs to the ATG14 family.</text>
</comment>
<protein>
    <recommendedName>
        <fullName evidence="2">Autophagy-related protein 14</fullName>
    </recommendedName>
</protein>
<dbReference type="InterPro" id="IPR018791">
    <property type="entry name" value="UV_resistance/autophagy_Atg14"/>
</dbReference>
<dbReference type="PANTHER" id="PTHR15157">
    <property type="entry name" value="UV RADIATION RESISTANCE-ASSOCIATED GENE PROTEIN"/>
    <property type="match status" value="1"/>
</dbReference>
<dbReference type="GO" id="GO:0035493">
    <property type="term" value="P:SNARE complex assembly"/>
    <property type="evidence" value="ECO:0007669"/>
    <property type="project" value="TreeGrafter"/>
</dbReference>
<evidence type="ECO:0000313" key="4">
    <source>
        <dbReference type="EMBL" id="ORZ14774.1"/>
    </source>
</evidence>
<dbReference type="GO" id="GO:0005768">
    <property type="term" value="C:endosome"/>
    <property type="evidence" value="ECO:0007669"/>
    <property type="project" value="TreeGrafter"/>
</dbReference>
<evidence type="ECO:0000256" key="1">
    <source>
        <dbReference type="ARBA" id="ARBA00009574"/>
    </source>
</evidence>
<dbReference type="GO" id="GO:0000323">
    <property type="term" value="C:lytic vacuole"/>
    <property type="evidence" value="ECO:0007669"/>
    <property type="project" value="TreeGrafter"/>
</dbReference>
<sequence>MTVRTRQILVKEAASLFDLKPGVVEDADDDDDDPNISSGYPKDELNSAIGYTSQMLDLIVRYLGIKLPFCLFRKDIYTYIRSIPHSRLYQNQSKMPLYLENDKNFRRFLIGVSMLNYNIVYLCYTQGVHIPLSQVANTLQNLLACCNAPGLGL</sequence>
<dbReference type="GO" id="GO:0032991">
    <property type="term" value="C:protein-containing complex"/>
    <property type="evidence" value="ECO:0007669"/>
    <property type="project" value="UniProtKB-ARBA"/>
</dbReference>
<dbReference type="OrthoDB" id="16772at2759"/>
<dbReference type="PANTHER" id="PTHR15157:SF5">
    <property type="entry name" value="UV RADIATION RESISTANCE-ASSOCIATED GENE PROTEIN"/>
    <property type="match status" value="1"/>
</dbReference>
<comment type="caution">
    <text evidence="4">The sequence shown here is derived from an EMBL/GenBank/DDBJ whole genome shotgun (WGS) entry which is preliminary data.</text>
</comment>
<reference evidence="4 5" key="1">
    <citation type="submission" date="2016-07" db="EMBL/GenBank/DDBJ databases">
        <title>Pervasive Adenine N6-methylation of Active Genes in Fungi.</title>
        <authorList>
            <consortium name="DOE Joint Genome Institute"/>
            <person name="Mondo S.J."/>
            <person name="Dannebaum R.O."/>
            <person name="Kuo R.C."/>
            <person name="Labutti K."/>
            <person name="Haridas S."/>
            <person name="Kuo A."/>
            <person name="Salamov A."/>
            <person name="Ahrendt S.R."/>
            <person name="Lipzen A."/>
            <person name="Sullivan W."/>
            <person name="Andreopoulos W.B."/>
            <person name="Clum A."/>
            <person name="Lindquist E."/>
            <person name="Daum C."/>
            <person name="Ramamoorthy G.K."/>
            <person name="Gryganskyi A."/>
            <person name="Culley D."/>
            <person name="Magnuson J.K."/>
            <person name="James T.Y."/>
            <person name="O'Malley M.A."/>
            <person name="Stajich J.E."/>
            <person name="Spatafora J.W."/>
            <person name="Visel A."/>
            <person name="Grigoriev I.V."/>
        </authorList>
    </citation>
    <scope>NUCLEOTIDE SEQUENCE [LARGE SCALE GENOMIC DNA]</scope>
    <source>
        <strain evidence="4 5">NRRL 1336</strain>
    </source>
</reference>